<dbReference type="EMBL" id="JARAOO010000005">
    <property type="protein sequence ID" value="KAJ7968697.1"/>
    <property type="molecule type" value="Genomic_DNA"/>
</dbReference>
<dbReference type="KEGG" id="qsa:O6P43_012761"/>
<gene>
    <name evidence="6" type="ORF">O6P43_012761</name>
</gene>
<dbReference type="AlphaFoldDB" id="A0AAD7PV97"/>
<dbReference type="InterPro" id="IPR038765">
    <property type="entry name" value="Papain-like_cys_pep_sf"/>
</dbReference>
<dbReference type="GO" id="GO:0006508">
    <property type="term" value="P:proteolysis"/>
    <property type="evidence" value="ECO:0007669"/>
    <property type="project" value="UniProtKB-KW"/>
</dbReference>
<evidence type="ECO:0000259" key="5">
    <source>
        <dbReference type="Pfam" id="PF00112"/>
    </source>
</evidence>
<evidence type="ECO:0000313" key="6">
    <source>
        <dbReference type="EMBL" id="KAJ7968697.1"/>
    </source>
</evidence>
<dbReference type="Proteomes" id="UP001163823">
    <property type="component" value="Chromosome 5"/>
</dbReference>
<keyword evidence="7" id="KW-1185">Reference proteome</keyword>
<keyword evidence="3" id="KW-0378">Hydrolase</keyword>
<dbReference type="PANTHER" id="PTHR12411">
    <property type="entry name" value="CYSTEINE PROTEASE FAMILY C1-RELATED"/>
    <property type="match status" value="1"/>
</dbReference>
<sequence>MDNAFEFIKQKGGLTTEVNYPNKGIDGTCNTQKAASYAATISGYEDIPANNEKGLLQAVANQPVSVAIDAGGNASFTLVVCSLDHVVRI</sequence>
<name>A0AAD7PV97_QUISA</name>
<organism evidence="6 7">
    <name type="scientific">Quillaja saponaria</name>
    <name type="common">Soap bark tree</name>
    <dbReference type="NCBI Taxonomy" id="32244"/>
    <lineage>
        <taxon>Eukaryota</taxon>
        <taxon>Viridiplantae</taxon>
        <taxon>Streptophyta</taxon>
        <taxon>Embryophyta</taxon>
        <taxon>Tracheophyta</taxon>
        <taxon>Spermatophyta</taxon>
        <taxon>Magnoliopsida</taxon>
        <taxon>eudicotyledons</taxon>
        <taxon>Gunneridae</taxon>
        <taxon>Pentapetalae</taxon>
        <taxon>rosids</taxon>
        <taxon>fabids</taxon>
        <taxon>Fabales</taxon>
        <taxon>Quillajaceae</taxon>
        <taxon>Quillaja</taxon>
    </lineage>
</organism>
<dbReference type="GO" id="GO:0008234">
    <property type="term" value="F:cysteine-type peptidase activity"/>
    <property type="evidence" value="ECO:0007669"/>
    <property type="project" value="UniProtKB-KW"/>
</dbReference>
<comment type="similarity">
    <text evidence="1">Belongs to the peptidase C1 family.</text>
</comment>
<dbReference type="InterPro" id="IPR000668">
    <property type="entry name" value="Peptidase_C1A_C"/>
</dbReference>
<proteinExistence type="inferred from homology"/>
<protein>
    <submittedName>
        <fullName evidence="6">Cysteine protease</fullName>
    </submittedName>
</protein>
<evidence type="ECO:0000256" key="4">
    <source>
        <dbReference type="ARBA" id="ARBA00022807"/>
    </source>
</evidence>
<dbReference type="SUPFAM" id="SSF54001">
    <property type="entry name" value="Cysteine proteinases"/>
    <property type="match status" value="1"/>
</dbReference>
<evidence type="ECO:0000256" key="2">
    <source>
        <dbReference type="ARBA" id="ARBA00022670"/>
    </source>
</evidence>
<dbReference type="Gene3D" id="3.90.70.10">
    <property type="entry name" value="Cysteine proteinases"/>
    <property type="match status" value="1"/>
</dbReference>
<evidence type="ECO:0000256" key="1">
    <source>
        <dbReference type="ARBA" id="ARBA00008455"/>
    </source>
</evidence>
<evidence type="ECO:0000313" key="7">
    <source>
        <dbReference type="Proteomes" id="UP001163823"/>
    </source>
</evidence>
<feature type="domain" description="Peptidase C1A papain C-terminal" evidence="5">
    <location>
        <begin position="1"/>
        <end position="73"/>
    </location>
</feature>
<comment type="caution">
    <text evidence="6">The sequence shown here is derived from an EMBL/GenBank/DDBJ whole genome shotgun (WGS) entry which is preliminary data.</text>
</comment>
<reference evidence="6" key="1">
    <citation type="journal article" date="2023" name="Science">
        <title>Elucidation of the pathway for biosynthesis of saponin adjuvants from the soapbark tree.</title>
        <authorList>
            <person name="Reed J."/>
            <person name="Orme A."/>
            <person name="El-Demerdash A."/>
            <person name="Owen C."/>
            <person name="Martin L.B.B."/>
            <person name="Misra R.C."/>
            <person name="Kikuchi S."/>
            <person name="Rejzek M."/>
            <person name="Martin A.C."/>
            <person name="Harkess A."/>
            <person name="Leebens-Mack J."/>
            <person name="Louveau T."/>
            <person name="Stephenson M.J."/>
            <person name="Osbourn A."/>
        </authorList>
    </citation>
    <scope>NUCLEOTIDE SEQUENCE</scope>
    <source>
        <strain evidence="6">S10</strain>
    </source>
</reference>
<accession>A0AAD7PV97</accession>
<evidence type="ECO:0000256" key="3">
    <source>
        <dbReference type="ARBA" id="ARBA00022801"/>
    </source>
</evidence>
<dbReference type="Pfam" id="PF00112">
    <property type="entry name" value="Peptidase_C1"/>
    <property type="match status" value="1"/>
</dbReference>
<keyword evidence="2 6" id="KW-0645">Protease</keyword>
<keyword evidence="4" id="KW-0788">Thiol protease</keyword>
<dbReference type="InterPro" id="IPR013128">
    <property type="entry name" value="Peptidase_C1A"/>
</dbReference>